<reference evidence="1" key="1">
    <citation type="submission" date="2024-06" db="EMBL/GenBank/DDBJ databases">
        <authorList>
            <person name="Fan A."/>
            <person name="Zhang F.Y."/>
            <person name="Zhang L."/>
        </authorList>
    </citation>
    <scope>NUCLEOTIDE SEQUENCE</scope>
    <source>
        <strain evidence="1">Y61</strain>
    </source>
</reference>
<name>A0AAU8ICA2_9BACL</name>
<accession>A0AAU8ICA2</accession>
<evidence type="ECO:0000313" key="1">
    <source>
        <dbReference type="EMBL" id="XCJ15840.1"/>
    </source>
</evidence>
<proteinExistence type="predicted"/>
<protein>
    <submittedName>
        <fullName evidence="1">YppG family protein</fullName>
    </submittedName>
</protein>
<dbReference type="InterPro" id="IPR025555">
    <property type="entry name" value="YppG"/>
</dbReference>
<dbReference type="AlphaFoldDB" id="A0AAU8ICA2"/>
<sequence>MIQQGQNPGDSAYDPFTHLMFGSPLPPAHPAQNYYQNSGWQAGGVPSQAMQPAILKPFLDQNGQFDIGKVVNGATQVVSVINQTAPAIKQLSPLLKMFKP</sequence>
<dbReference type="EMBL" id="CP159510">
    <property type="protein sequence ID" value="XCJ15840.1"/>
    <property type="molecule type" value="Genomic_DNA"/>
</dbReference>
<dbReference type="RefSeq" id="WP_353947586.1">
    <property type="nucleotide sequence ID" value="NZ_CP159510.1"/>
</dbReference>
<organism evidence="1">
    <name type="scientific">Sporolactobacillus sp. Y61</name>
    <dbReference type="NCBI Taxonomy" id="3160863"/>
    <lineage>
        <taxon>Bacteria</taxon>
        <taxon>Bacillati</taxon>
        <taxon>Bacillota</taxon>
        <taxon>Bacilli</taxon>
        <taxon>Bacillales</taxon>
        <taxon>Sporolactobacillaceae</taxon>
        <taxon>Sporolactobacillus</taxon>
    </lineage>
</organism>
<dbReference type="Pfam" id="PF14179">
    <property type="entry name" value="YppG"/>
    <property type="match status" value="1"/>
</dbReference>
<gene>
    <name evidence="1" type="ORF">ABNN70_08905</name>
</gene>